<keyword evidence="5 9" id="KW-0106">Calcium</keyword>
<evidence type="ECO:0000256" key="8">
    <source>
        <dbReference type="ARBA" id="ARBA00023136"/>
    </source>
</evidence>
<dbReference type="PANTHER" id="PTHR24025:SF1">
    <property type="entry name" value="DESMOGLEIN-2"/>
    <property type="match status" value="1"/>
</dbReference>
<evidence type="ECO:0000256" key="2">
    <source>
        <dbReference type="ARBA" id="ARBA00022692"/>
    </source>
</evidence>
<dbReference type="InterPro" id="IPR002126">
    <property type="entry name" value="Cadherin-like_dom"/>
</dbReference>
<dbReference type="Proteomes" id="UP000593565">
    <property type="component" value="Unassembled WGS sequence"/>
</dbReference>
<keyword evidence="3" id="KW-0479">Metal-binding</keyword>
<dbReference type="GO" id="GO:0007156">
    <property type="term" value="P:homophilic cell adhesion via plasma membrane adhesion molecules"/>
    <property type="evidence" value="ECO:0007669"/>
    <property type="project" value="InterPro"/>
</dbReference>
<keyword evidence="4" id="KW-0677">Repeat</keyword>
<dbReference type="GO" id="GO:0005509">
    <property type="term" value="F:calcium ion binding"/>
    <property type="evidence" value="ECO:0007669"/>
    <property type="project" value="UniProtKB-UniRule"/>
</dbReference>
<evidence type="ECO:0000256" key="4">
    <source>
        <dbReference type="ARBA" id="ARBA00022737"/>
    </source>
</evidence>
<accession>A0A7J5ZJK7</accession>
<evidence type="ECO:0000256" key="3">
    <source>
        <dbReference type="ARBA" id="ARBA00022723"/>
    </source>
</evidence>
<dbReference type="PROSITE" id="PS50268">
    <property type="entry name" value="CADHERIN_2"/>
    <property type="match status" value="1"/>
</dbReference>
<evidence type="ECO:0000256" key="1">
    <source>
        <dbReference type="ARBA" id="ARBA00004370"/>
    </source>
</evidence>
<keyword evidence="6" id="KW-0130">Cell adhesion</keyword>
<feature type="domain" description="Cadherin" evidence="10">
    <location>
        <begin position="30"/>
        <end position="141"/>
    </location>
</feature>
<evidence type="ECO:0000256" key="7">
    <source>
        <dbReference type="ARBA" id="ARBA00022989"/>
    </source>
</evidence>
<dbReference type="GO" id="GO:0030057">
    <property type="term" value="C:desmosome"/>
    <property type="evidence" value="ECO:0007669"/>
    <property type="project" value="TreeGrafter"/>
</dbReference>
<evidence type="ECO:0000256" key="5">
    <source>
        <dbReference type="ARBA" id="ARBA00022837"/>
    </source>
</evidence>
<dbReference type="FunFam" id="2.60.40.60:FF:000074">
    <property type="entry name" value="Desmoglein 4"/>
    <property type="match status" value="1"/>
</dbReference>
<dbReference type="SMART" id="SM00112">
    <property type="entry name" value="CA"/>
    <property type="match status" value="1"/>
</dbReference>
<dbReference type="AlphaFoldDB" id="A0A7J5ZJK7"/>
<protein>
    <recommendedName>
        <fullName evidence="10">Cadherin domain-containing protein</fullName>
    </recommendedName>
</protein>
<name>A0A7J5ZJK7_AMEME</name>
<dbReference type="GO" id="GO:0005886">
    <property type="term" value="C:plasma membrane"/>
    <property type="evidence" value="ECO:0007669"/>
    <property type="project" value="InterPro"/>
</dbReference>
<dbReference type="PROSITE" id="PS00232">
    <property type="entry name" value="CADHERIN_1"/>
    <property type="match status" value="1"/>
</dbReference>
<keyword evidence="8" id="KW-0472">Membrane</keyword>
<dbReference type="Pfam" id="PF00028">
    <property type="entry name" value="Cadherin"/>
    <property type="match status" value="1"/>
</dbReference>
<keyword evidence="12" id="KW-1185">Reference proteome</keyword>
<reference evidence="11 12" key="1">
    <citation type="submission" date="2020-02" db="EMBL/GenBank/DDBJ databases">
        <title>A chromosome-scale genome assembly of the black bullhead catfish (Ameiurus melas).</title>
        <authorList>
            <person name="Wen M."/>
            <person name="Zham M."/>
            <person name="Cabau C."/>
            <person name="Klopp C."/>
            <person name="Donnadieu C."/>
            <person name="Roques C."/>
            <person name="Bouchez O."/>
            <person name="Lampietro C."/>
            <person name="Jouanno E."/>
            <person name="Herpin A."/>
            <person name="Louis A."/>
            <person name="Berthelot C."/>
            <person name="Parey E."/>
            <person name="Roest-Crollius H."/>
            <person name="Braasch I."/>
            <person name="Postlethwait J."/>
            <person name="Robinson-Rechavi M."/>
            <person name="Echchiki A."/>
            <person name="Begum T."/>
            <person name="Montfort J."/>
            <person name="Schartl M."/>
            <person name="Bobe J."/>
            <person name="Guiguen Y."/>
        </authorList>
    </citation>
    <scope>NUCLEOTIDE SEQUENCE [LARGE SCALE GENOMIC DNA]</scope>
    <source>
        <strain evidence="11">M_S1</strain>
        <tissue evidence="11">Blood</tissue>
    </source>
</reference>
<dbReference type="PANTHER" id="PTHR24025">
    <property type="entry name" value="DESMOGLEIN FAMILY MEMBER"/>
    <property type="match status" value="1"/>
</dbReference>
<proteinExistence type="predicted"/>
<evidence type="ECO:0000256" key="6">
    <source>
        <dbReference type="ARBA" id="ARBA00022889"/>
    </source>
</evidence>
<gene>
    <name evidence="11" type="ORF">AMELA_G00278210</name>
</gene>
<comment type="subcellular location">
    <subcellularLocation>
        <location evidence="1">Membrane</location>
    </subcellularLocation>
</comment>
<dbReference type="SUPFAM" id="SSF49313">
    <property type="entry name" value="Cadherin-like"/>
    <property type="match status" value="2"/>
</dbReference>
<sequence>MTGSGAGGGLGKVYSMHVNVKNQPEGPAFIPKVKAIPISENGKMVDITKVLTTYTATDSDTGLPAERVKYVKGSDRDNWLSIDENTGEIKLNKIPDRESTYLVNGTYMAEILCISQDMPSKTATGTVAIQVEDFNDHCPTLTNQTQTICTTQEVLYVTAEDKDAFPNAGPFTFFVIPEGTSGKWSVEHLDDISAMLKPQDTLWPGPHKVTLEFATSRDCHVQTSKC</sequence>
<dbReference type="InterPro" id="IPR015919">
    <property type="entry name" value="Cadherin-like_sf"/>
</dbReference>
<evidence type="ECO:0000313" key="11">
    <source>
        <dbReference type="EMBL" id="KAF4070845.1"/>
    </source>
</evidence>
<keyword evidence="7" id="KW-1133">Transmembrane helix</keyword>
<keyword evidence="2" id="KW-0812">Transmembrane</keyword>
<dbReference type="GO" id="GO:0009653">
    <property type="term" value="P:anatomical structure morphogenesis"/>
    <property type="evidence" value="ECO:0007669"/>
    <property type="project" value="UniProtKB-ARBA"/>
</dbReference>
<dbReference type="CDD" id="cd11304">
    <property type="entry name" value="Cadherin_repeat"/>
    <property type="match status" value="1"/>
</dbReference>
<dbReference type="InterPro" id="IPR020894">
    <property type="entry name" value="Cadherin_CS"/>
</dbReference>
<dbReference type="InterPro" id="IPR050971">
    <property type="entry name" value="Cadherin-domain_protein"/>
</dbReference>
<evidence type="ECO:0000256" key="9">
    <source>
        <dbReference type="PROSITE-ProRule" id="PRU00043"/>
    </source>
</evidence>
<comment type="caution">
    <text evidence="11">The sequence shown here is derived from an EMBL/GenBank/DDBJ whole genome shotgun (WGS) entry which is preliminary data.</text>
</comment>
<evidence type="ECO:0000259" key="10">
    <source>
        <dbReference type="PROSITE" id="PS50268"/>
    </source>
</evidence>
<dbReference type="EMBL" id="JAAGNN010000028">
    <property type="protein sequence ID" value="KAF4070845.1"/>
    <property type="molecule type" value="Genomic_DNA"/>
</dbReference>
<evidence type="ECO:0000313" key="12">
    <source>
        <dbReference type="Proteomes" id="UP000593565"/>
    </source>
</evidence>
<organism evidence="11 12">
    <name type="scientific">Ameiurus melas</name>
    <name type="common">Black bullhead</name>
    <name type="synonym">Silurus melas</name>
    <dbReference type="NCBI Taxonomy" id="219545"/>
    <lineage>
        <taxon>Eukaryota</taxon>
        <taxon>Metazoa</taxon>
        <taxon>Chordata</taxon>
        <taxon>Craniata</taxon>
        <taxon>Vertebrata</taxon>
        <taxon>Euteleostomi</taxon>
        <taxon>Actinopterygii</taxon>
        <taxon>Neopterygii</taxon>
        <taxon>Teleostei</taxon>
        <taxon>Ostariophysi</taxon>
        <taxon>Siluriformes</taxon>
        <taxon>Ictaluridae</taxon>
        <taxon>Ameiurus</taxon>
    </lineage>
</organism>
<dbReference type="Gene3D" id="2.60.40.60">
    <property type="entry name" value="Cadherins"/>
    <property type="match status" value="2"/>
</dbReference>